<accession>Q5ZDN2</accession>
<proteinExistence type="predicted"/>
<dbReference type="Proteomes" id="UP000817658">
    <property type="component" value="Chromosome 1"/>
</dbReference>
<dbReference type="AlphaFoldDB" id="Q5ZDN2"/>
<reference evidence="1" key="1">
    <citation type="journal article" date="2002" name="Nature">
        <title>The genome sequence and structure of rice chromosome 1.</title>
        <authorList>
            <person name="Sasaki T."/>
            <person name="Matsumoto T."/>
            <person name="Yamamoto K."/>
            <person name="Sakata K."/>
            <person name="Baba T."/>
            <person name="Katayose Y."/>
            <person name="Wu J."/>
            <person name="Niimura Y."/>
            <person name="Cheng Z."/>
            <person name="Nagamura Y."/>
            <person name="Antonio B.A."/>
            <person name="Kanamori H."/>
            <person name="Hosokawa S."/>
            <person name="Masukawa M."/>
            <person name="Arikawa K."/>
            <person name="Chiden Y."/>
            <person name="Hayashi M."/>
            <person name="Okamoto M."/>
            <person name="Ando T."/>
            <person name="Aoki H."/>
            <person name="Arita K."/>
            <person name="Hamada M."/>
            <person name="Harada C."/>
            <person name="Hijishita S."/>
            <person name="Honda M."/>
            <person name="Ichikawa Y."/>
            <person name="Idonuma A."/>
            <person name="Iijima M."/>
            <person name="Ikeda M."/>
            <person name="Ikeno M."/>
            <person name="Itoh S."/>
            <person name="Itoh T."/>
            <person name="Itoh Y."/>
            <person name="Itoh Y."/>
            <person name="Iwabuchi A."/>
            <person name="Kamiya K."/>
            <person name="Karasawa W."/>
            <person name="Katagiri S."/>
            <person name="Kikuta A."/>
            <person name="Kobayashi N."/>
            <person name="Kono I."/>
            <person name="Machita K."/>
            <person name="Maehara T."/>
            <person name="Mizuno H."/>
            <person name="Mizubayashi T."/>
            <person name="Mukai Y."/>
            <person name="Nagasaki H."/>
            <person name="Nakashima M."/>
            <person name="Nakama Y."/>
            <person name="Nakamichi Y."/>
            <person name="Nakamura M."/>
            <person name="Namiki N."/>
            <person name="Negishi M."/>
            <person name="Ohta I."/>
            <person name="Ono N."/>
            <person name="Saji S."/>
            <person name="Sakai K."/>
            <person name="Shibata M."/>
            <person name="Shimokawa T."/>
            <person name="Shomura A."/>
            <person name="Song J."/>
            <person name="Takazaki Y."/>
            <person name="Terasawa K."/>
            <person name="Tsuji K."/>
            <person name="Waki K."/>
            <person name="Yamagata H."/>
            <person name="Yamane H."/>
            <person name="Yoshiki S."/>
            <person name="Yoshihara R."/>
            <person name="Yukawa K."/>
            <person name="Zhong H."/>
            <person name="Iwama H."/>
            <person name="Endo T."/>
            <person name="Ito H."/>
            <person name="Hahn J.H."/>
            <person name="Kim H.I."/>
            <person name="Eun M.Y."/>
            <person name="Yano M."/>
            <person name="Jiang J."/>
            <person name="Gojobori T."/>
        </authorList>
    </citation>
    <scope>NUCLEOTIDE SEQUENCE [LARGE SCALE GENOMIC DNA]</scope>
</reference>
<protein>
    <submittedName>
        <fullName evidence="1">Uncharacterized protein P0416D03.22</fullName>
    </submittedName>
</protein>
<evidence type="ECO:0000313" key="1">
    <source>
        <dbReference type="EMBL" id="BAD61256.1"/>
    </source>
</evidence>
<sequence>MQQQQGREAPRRHATTAILKNSYILSRAQAFNTQELISLERLTEASSWKRTAAAGPDGGDSAAHENGSMLALLPAEAVSLPAIGSGGGGDGIIAYDSGWAALVGLWEPHARQRTAAGDPTYRVREVLLLSPGSLEHSRCSEEFHITTAYQDLIEQFENNELIKHPRVSEFCAGVTDSESLAARVVNFANQVKLVLGCTNLTSIMLVIN</sequence>
<dbReference type="EMBL" id="AP002872">
    <property type="protein sequence ID" value="BAD61256.1"/>
    <property type="molecule type" value="Genomic_DNA"/>
</dbReference>
<name>Q5ZDN2_ORYSJ</name>
<gene>
    <name evidence="1" type="primary">P0416D03.22</name>
</gene>
<organism evidence="1">
    <name type="scientific">Oryza sativa subsp. japonica</name>
    <name type="common">Rice</name>
    <dbReference type="NCBI Taxonomy" id="39947"/>
    <lineage>
        <taxon>Eukaryota</taxon>
        <taxon>Viridiplantae</taxon>
        <taxon>Streptophyta</taxon>
        <taxon>Embryophyta</taxon>
        <taxon>Tracheophyta</taxon>
        <taxon>Spermatophyta</taxon>
        <taxon>Magnoliopsida</taxon>
        <taxon>Liliopsida</taxon>
        <taxon>Poales</taxon>
        <taxon>Poaceae</taxon>
        <taxon>BOP clade</taxon>
        <taxon>Oryzoideae</taxon>
        <taxon>Oryzeae</taxon>
        <taxon>Oryzinae</taxon>
        <taxon>Oryza</taxon>
        <taxon>Oryza sativa</taxon>
    </lineage>
</organism>